<reference evidence="2 3" key="1">
    <citation type="submission" date="2011-09" db="EMBL/GenBank/DDBJ databases">
        <authorList>
            <person name="Pope W.H."/>
            <person name="Pedulla M.L."/>
            <person name="Ford M.E."/>
            <person name="Peebles C.L."/>
            <person name="Hatfull G.H."/>
            <person name="Hendrix R.W."/>
        </authorList>
    </citation>
    <scope>NUCLEOTIDE SEQUENCE [LARGE SCALE GENOMIC DNA]</scope>
    <source>
        <strain evidence="2">G</strain>
    </source>
</reference>
<gene>
    <name evidence="2" type="primary">43</name>
    <name evidence="2" type="ORF">G_43</name>
</gene>
<sequence length="217" mass="26283">MLENKNEEELIAIKDKYLDEVRDLQRLIDEKRKSIREIDEQLQRKHVWYVYDVVSTMLEQLELNKNRISDNSYWLLQREIKSLLLTNATDSKFYKRGKIVKNIYFNFKSLIVMKLSEYDLITKRFTYSPVYRFQFSFDELNNKIDRKFTSNIFSKHSKRFCDFVVPIENLSGMNKEVIKLTKSKYDDYKDIMNDIILVTQYIENEMEARFLACKLNQ</sequence>
<protein>
    <submittedName>
        <fullName evidence="2">Gp43</fullName>
    </submittedName>
</protein>
<keyword evidence="1" id="KW-0175">Coiled coil</keyword>
<dbReference type="EMBL" id="JN638751">
    <property type="protein sequence ID" value="AEO93314.1"/>
    <property type="molecule type" value="Genomic_DNA"/>
</dbReference>
<organism evidence="2 3">
    <name type="scientific">Bacillus phage G</name>
    <dbReference type="NCBI Taxonomy" id="2884420"/>
    <lineage>
        <taxon>Viruses</taxon>
        <taxon>Duplodnaviria</taxon>
        <taxon>Heunggongvirae</taxon>
        <taxon>Uroviricota</taxon>
        <taxon>Caudoviricetes</taxon>
        <taxon>Donellivirus</taxon>
        <taxon>Donellivirus gee</taxon>
    </lineage>
</organism>
<evidence type="ECO:0000256" key="1">
    <source>
        <dbReference type="SAM" id="Coils"/>
    </source>
</evidence>
<feature type="coiled-coil region" evidence="1">
    <location>
        <begin position="14"/>
        <end position="44"/>
    </location>
</feature>
<dbReference type="Proteomes" id="UP000009273">
    <property type="component" value="Segment"/>
</dbReference>
<dbReference type="RefSeq" id="YP_009015354.1">
    <property type="nucleotide sequence ID" value="NC_023719.1"/>
</dbReference>
<dbReference type="GeneID" id="18563262"/>
<evidence type="ECO:0000313" key="2">
    <source>
        <dbReference type="EMBL" id="AEO93314.1"/>
    </source>
</evidence>
<dbReference type="KEGG" id="vg:18563262"/>
<accession>G3MBB3</accession>
<name>G3MBB3_9CAUD</name>
<keyword evidence="3" id="KW-1185">Reference proteome</keyword>
<evidence type="ECO:0000313" key="3">
    <source>
        <dbReference type="Proteomes" id="UP000009273"/>
    </source>
</evidence>
<proteinExistence type="predicted"/>